<name>A0ABP5FNJ6_9ACTN</name>
<dbReference type="InterPro" id="IPR013783">
    <property type="entry name" value="Ig-like_fold"/>
</dbReference>
<dbReference type="PANTHER" id="PTHR47197">
    <property type="entry name" value="PROTEIN NIRF"/>
    <property type="match status" value="1"/>
</dbReference>
<gene>
    <name evidence="2" type="ORF">GCM10009839_32490</name>
</gene>
<dbReference type="EMBL" id="BAAAQN010000016">
    <property type="protein sequence ID" value="GAA2030289.1"/>
    <property type="molecule type" value="Genomic_DNA"/>
</dbReference>
<dbReference type="SMART" id="SM00429">
    <property type="entry name" value="IPT"/>
    <property type="match status" value="3"/>
</dbReference>
<accession>A0ABP5FNJ6</accession>
<dbReference type="Pfam" id="PF01833">
    <property type="entry name" value="TIG"/>
    <property type="match status" value="3"/>
</dbReference>
<dbReference type="InterPro" id="IPR014756">
    <property type="entry name" value="Ig_E-set"/>
</dbReference>
<keyword evidence="3" id="KW-1185">Reference proteome</keyword>
<feature type="domain" description="IPT/TIG" evidence="1">
    <location>
        <begin position="423"/>
        <end position="507"/>
    </location>
</feature>
<feature type="domain" description="IPT/TIG" evidence="1">
    <location>
        <begin position="333"/>
        <end position="420"/>
    </location>
</feature>
<dbReference type="Gene3D" id="2.130.10.10">
    <property type="entry name" value="YVTN repeat-like/Quinoprotein amine dehydrogenase"/>
    <property type="match status" value="2"/>
</dbReference>
<dbReference type="SUPFAM" id="SSF81296">
    <property type="entry name" value="E set domains"/>
    <property type="match status" value="3"/>
</dbReference>
<feature type="domain" description="IPT/TIG" evidence="1">
    <location>
        <begin position="510"/>
        <end position="608"/>
    </location>
</feature>
<dbReference type="InterPro" id="IPR015943">
    <property type="entry name" value="WD40/YVTN_repeat-like_dom_sf"/>
</dbReference>
<dbReference type="InterPro" id="IPR002909">
    <property type="entry name" value="IPT_dom"/>
</dbReference>
<evidence type="ECO:0000313" key="3">
    <source>
        <dbReference type="Proteomes" id="UP001500751"/>
    </source>
</evidence>
<dbReference type="InterPro" id="IPR011048">
    <property type="entry name" value="Haem_d1_sf"/>
</dbReference>
<proteinExistence type="predicted"/>
<protein>
    <recommendedName>
        <fullName evidence="1">IPT/TIG domain-containing protein</fullName>
    </recommendedName>
</protein>
<reference evidence="3" key="1">
    <citation type="journal article" date="2019" name="Int. J. Syst. Evol. Microbiol.">
        <title>The Global Catalogue of Microorganisms (GCM) 10K type strain sequencing project: providing services to taxonomists for standard genome sequencing and annotation.</title>
        <authorList>
            <consortium name="The Broad Institute Genomics Platform"/>
            <consortium name="The Broad Institute Genome Sequencing Center for Infectious Disease"/>
            <person name="Wu L."/>
            <person name="Ma J."/>
        </authorList>
    </citation>
    <scope>NUCLEOTIDE SEQUENCE [LARGE SCALE GENOMIC DNA]</scope>
    <source>
        <strain evidence="3">JCM 16014</strain>
    </source>
</reference>
<comment type="caution">
    <text evidence="2">The sequence shown here is derived from an EMBL/GenBank/DDBJ whole genome shotgun (WGS) entry which is preliminary data.</text>
</comment>
<dbReference type="InterPro" id="IPR051200">
    <property type="entry name" value="Host-pathogen_enzymatic-act"/>
</dbReference>
<dbReference type="SUPFAM" id="SSF51004">
    <property type="entry name" value="C-terminal (heme d1) domain of cytochrome cd1-nitrite reductase"/>
    <property type="match status" value="1"/>
</dbReference>
<dbReference type="Proteomes" id="UP001500751">
    <property type="component" value="Unassembled WGS sequence"/>
</dbReference>
<dbReference type="CDD" id="cd00603">
    <property type="entry name" value="IPT_PCSR"/>
    <property type="match status" value="1"/>
</dbReference>
<dbReference type="CDD" id="cd00102">
    <property type="entry name" value="IPT"/>
    <property type="match status" value="2"/>
</dbReference>
<evidence type="ECO:0000259" key="1">
    <source>
        <dbReference type="SMART" id="SM00429"/>
    </source>
</evidence>
<evidence type="ECO:0000313" key="2">
    <source>
        <dbReference type="EMBL" id="GAA2030289.1"/>
    </source>
</evidence>
<dbReference type="RefSeq" id="WP_344666436.1">
    <property type="nucleotide sequence ID" value="NZ_BAAAQN010000016.1"/>
</dbReference>
<sequence>MAAAPAHAATGMTLAYVTDSAGGSAGNVRVVDVATDAVVGTIPLGYNPVQVLASPDRRTAYALSYGGTSTGNKVYVIDAGTSAVTHAIPVCDDPELEALKPDGSQLWVGCGSGAVTVIDTATATVTATLTAIENSLEGFSGLVYSPDGSKVYSSYYGYRDAASAINVFDSTTGAVIRSIPVTGFAGGLVESPDGSTLFVPRESPNSITVVDTASGTVTGSIALPATGLPDAGVLDPSGTTVYYCMGGTSIVGVSLASRSVVRTLALTCAISEGSTASPLSFAPDGTTMYDVVGKPGGIAVVDLPSGTRIATIPNGPQLRGPGLSVAFVRGAIAPTVTAVSPAQGPEAGHGTVVVTGGPFVGGSGATSVTFGGIPALSYTVDSDTQITAVAPPQVFRTVDVTVSNDNGTSAVGPADQYTYLEAPPTIGSLTPSSGVSSGGTTVIIRGTDLSTTQAVYFGGTAAASFTVDSDTQVTAVTRAQTNGTVNVTVTNSAGVNASVPAGQFTFFSPVPVIGSVSPSTGPNTGGTTVTIRGMRFTGTFRVAFGGLAVPYTLDSDTQITVVAPAWSSTMTPAAGTTGSNTSGGPVDVTVTTDVGTSAVTGADQFTYASP</sequence>
<dbReference type="PANTHER" id="PTHR47197:SF3">
    <property type="entry name" value="DIHYDRO-HEME D1 DEHYDROGENASE"/>
    <property type="match status" value="1"/>
</dbReference>
<organism evidence="2 3">
    <name type="scientific">Catenulispora yoronensis</name>
    <dbReference type="NCBI Taxonomy" id="450799"/>
    <lineage>
        <taxon>Bacteria</taxon>
        <taxon>Bacillati</taxon>
        <taxon>Actinomycetota</taxon>
        <taxon>Actinomycetes</taxon>
        <taxon>Catenulisporales</taxon>
        <taxon>Catenulisporaceae</taxon>
        <taxon>Catenulispora</taxon>
    </lineage>
</organism>
<dbReference type="Gene3D" id="2.60.40.10">
    <property type="entry name" value="Immunoglobulins"/>
    <property type="match status" value="3"/>
</dbReference>